<name>A0A0F8YGK6_9ZZZZ</name>
<dbReference type="AlphaFoldDB" id="A0A0F8YGK6"/>
<sequence>MKKLICVTIAIFLFSAGSAFAQSSVPAGVSPGSPFYWFDRISERIQLVFMLDPQDKAEALSRIGLERLSEAQEVDNDETVGKLISDYQKNRRQAEELSGDNVDGLALLAN</sequence>
<reference evidence="2" key="1">
    <citation type="journal article" date="2015" name="Nature">
        <title>Complex archaea that bridge the gap between prokaryotes and eukaryotes.</title>
        <authorList>
            <person name="Spang A."/>
            <person name="Saw J.H."/>
            <person name="Jorgensen S.L."/>
            <person name="Zaremba-Niedzwiedzka K."/>
            <person name="Martijn J."/>
            <person name="Lind A.E."/>
            <person name="van Eijk R."/>
            <person name="Schleper C."/>
            <person name="Guy L."/>
            <person name="Ettema T.J."/>
        </authorList>
    </citation>
    <scope>NUCLEOTIDE SEQUENCE</scope>
</reference>
<evidence type="ECO:0000313" key="2">
    <source>
        <dbReference type="EMBL" id="KKK80603.1"/>
    </source>
</evidence>
<comment type="caution">
    <text evidence="2">The sequence shown here is derived from an EMBL/GenBank/DDBJ whole genome shotgun (WGS) entry which is preliminary data.</text>
</comment>
<proteinExistence type="predicted"/>
<accession>A0A0F8YGK6</accession>
<dbReference type="InterPro" id="IPR043725">
    <property type="entry name" value="DUF5667"/>
</dbReference>
<feature type="non-terminal residue" evidence="2">
    <location>
        <position position="110"/>
    </location>
</feature>
<gene>
    <name evidence="2" type="ORF">LCGC14_2821830</name>
</gene>
<protein>
    <recommendedName>
        <fullName evidence="1">DUF5667 domain-containing protein</fullName>
    </recommendedName>
</protein>
<organism evidence="2">
    <name type="scientific">marine sediment metagenome</name>
    <dbReference type="NCBI Taxonomy" id="412755"/>
    <lineage>
        <taxon>unclassified sequences</taxon>
        <taxon>metagenomes</taxon>
        <taxon>ecological metagenomes</taxon>
    </lineage>
</organism>
<feature type="domain" description="DUF5667" evidence="1">
    <location>
        <begin position="28"/>
        <end position="98"/>
    </location>
</feature>
<evidence type="ECO:0000259" key="1">
    <source>
        <dbReference type="Pfam" id="PF18915"/>
    </source>
</evidence>
<dbReference type="Pfam" id="PF18915">
    <property type="entry name" value="DUF5667"/>
    <property type="match status" value="1"/>
</dbReference>
<dbReference type="EMBL" id="LAZR01053505">
    <property type="protein sequence ID" value="KKK80603.1"/>
    <property type="molecule type" value="Genomic_DNA"/>
</dbReference>